<feature type="transmembrane region" description="Helical" evidence="7">
    <location>
        <begin position="49"/>
        <end position="71"/>
    </location>
</feature>
<dbReference type="GO" id="GO:0005886">
    <property type="term" value="C:plasma membrane"/>
    <property type="evidence" value="ECO:0007669"/>
    <property type="project" value="TreeGrafter"/>
</dbReference>
<sequence>MTVVGSLGVIDIIVVVLFFSAVIAVGLWSSCRNRGSVGGYFLAGRSMHWIPVGASLFASNIGSGHFIGLAGSGAAGGIGIAVFEFSAMLVLVLLGWVFVPVYISSGVFTMPEYLKKRFGGQRIRIYLSCLTLILYIFTKVSADLYAGAVFIEQSLQFDLYVAVIILLGIAALFTILGGLTAVIWTDFIQTIIMVIGAFWLMIAGFIEVGGYEEMVRLFPIRLAKDILTSNTSCGVIPETSMNLMKPIDDDQLPWLGATMGLAVNAIWYWCSDQVIVQRALAAKNFTYAKAGTLLAGYLKLLPIGCTDLAYPTLVLQLLGDGPRGLMMAVMISSLVSSLTSIFNSASTIFTIDIWKRIRSHAPDMELMIVGRVFVLGMVAVGVAWIPIVKSGAELFHYIQAVTSYLSPPVCAVYMAAVLWKRCNEKGAFWGLIVGFVVGMIRFIVEYSYEKFSCHEAYKSTLPDVIGKMHYLHFGILLFVISLIVIVVVSLLTEPIPDVHLHRLTFWDRYSELERVDMPEDEVRCACRGEAEEADTDNAPDNNGKDNLGFYGSKKSLQKEEQPGTARDVEFAATAPPPWYVRAGKWVCGIEDEVEDPAAHIDPEELKRLEKEAVSLDEDPKMKRVVDINAFIIVTVCLFVAEGQATAQRHFGVRDRQHVGLDEVAKHREGELPRRLQPQAICDGRQEGVGLAGRQAFGEAFTGWLHAVNAELRLQVAAGHRDAAAEAAAADGHLQVRKVGGGM</sequence>
<protein>
    <submittedName>
        <fullName evidence="9">Sodium/glucose cotransporter 5</fullName>
    </submittedName>
</protein>
<feature type="transmembrane region" description="Helical" evidence="7">
    <location>
        <begin position="366"/>
        <end position="388"/>
    </location>
</feature>
<feature type="transmembrane region" description="Helical" evidence="7">
    <location>
        <begin position="191"/>
        <end position="211"/>
    </location>
</feature>
<keyword evidence="5 7" id="KW-0472">Membrane</keyword>
<feature type="transmembrane region" description="Helical" evidence="7">
    <location>
        <begin position="325"/>
        <end position="354"/>
    </location>
</feature>
<dbReference type="GO" id="GO:0005412">
    <property type="term" value="F:D-glucose:sodium symporter activity"/>
    <property type="evidence" value="ECO:0007669"/>
    <property type="project" value="TreeGrafter"/>
</dbReference>
<evidence type="ECO:0000256" key="5">
    <source>
        <dbReference type="ARBA" id="ARBA00023136"/>
    </source>
</evidence>
<keyword evidence="8" id="KW-1185">Reference proteome</keyword>
<feature type="transmembrane region" description="Helical" evidence="7">
    <location>
        <begin position="160"/>
        <end position="184"/>
    </location>
</feature>
<feature type="transmembrane region" description="Helical" evidence="7">
    <location>
        <begin position="426"/>
        <end position="444"/>
    </location>
</feature>
<name>A0A1I8HIR5_9PLAT</name>
<dbReference type="InterPro" id="IPR038377">
    <property type="entry name" value="Na/Glc_symporter_sf"/>
</dbReference>
<keyword evidence="4 7" id="KW-1133">Transmembrane helix</keyword>
<reference evidence="9" key="1">
    <citation type="submission" date="2016-11" db="UniProtKB">
        <authorList>
            <consortium name="WormBaseParasite"/>
        </authorList>
    </citation>
    <scope>IDENTIFICATION</scope>
</reference>
<comment type="similarity">
    <text evidence="2 6">Belongs to the sodium:solute symporter (SSF) (TC 2.A.21) family.</text>
</comment>
<evidence type="ECO:0000256" key="1">
    <source>
        <dbReference type="ARBA" id="ARBA00004141"/>
    </source>
</evidence>
<evidence type="ECO:0000256" key="4">
    <source>
        <dbReference type="ARBA" id="ARBA00022989"/>
    </source>
</evidence>
<comment type="subcellular location">
    <subcellularLocation>
        <location evidence="1">Membrane</location>
        <topology evidence="1">Multi-pass membrane protein</topology>
    </subcellularLocation>
</comment>
<accession>A0A1I8HIR5</accession>
<evidence type="ECO:0000256" key="7">
    <source>
        <dbReference type="SAM" id="Phobius"/>
    </source>
</evidence>
<evidence type="ECO:0000256" key="6">
    <source>
        <dbReference type="RuleBase" id="RU362091"/>
    </source>
</evidence>
<dbReference type="InterPro" id="IPR001734">
    <property type="entry name" value="Na/solute_symporter"/>
</dbReference>
<dbReference type="NCBIfam" id="TIGR00813">
    <property type="entry name" value="sss"/>
    <property type="match status" value="1"/>
</dbReference>
<dbReference type="PANTHER" id="PTHR11819">
    <property type="entry name" value="SOLUTE CARRIER FAMILY 5"/>
    <property type="match status" value="1"/>
</dbReference>
<dbReference type="CDD" id="cd10329">
    <property type="entry name" value="SLC5sbd_SGLT1-like"/>
    <property type="match status" value="1"/>
</dbReference>
<evidence type="ECO:0000256" key="2">
    <source>
        <dbReference type="ARBA" id="ARBA00006434"/>
    </source>
</evidence>
<dbReference type="PROSITE" id="PS00457">
    <property type="entry name" value="NA_SOLUT_SYMP_2"/>
    <property type="match status" value="1"/>
</dbReference>
<dbReference type="PANTHER" id="PTHR11819:SF195">
    <property type="entry name" value="SODIUM_GLUCOSE COTRANSPORTER 4"/>
    <property type="match status" value="1"/>
</dbReference>
<keyword evidence="3 7" id="KW-0812">Transmembrane</keyword>
<feature type="transmembrane region" description="Helical" evidence="7">
    <location>
        <begin position="394"/>
        <end position="419"/>
    </location>
</feature>
<feature type="transmembrane region" description="Helical" evidence="7">
    <location>
        <begin position="252"/>
        <end position="270"/>
    </location>
</feature>
<feature type="transmembrane region" description="Helical" evidence="7">
    <location>
        <begin position="470"/>
        <end position="492"/>
    </location>
</feature>
<feature type="transmembrane region" description="Helical" evidence="7">
    <location>
        <begin position="6"/>
        <end position="28"/>
    </location>
</feature>
<evidence type="ECO:0000313" key="8">
    <source>
        <dbReference type="Proteomes" id="UP000095280"/>
    </source>
</evidence>
<dbReference type="InterPro" id="IPR018212">
    <property type="entry name" value="Na/solute_symporter_CS"/>
</dbReference>
<evidence type="ECO:0000313" key="9">
    <source>
        <dbReference type="WBParaSite" id="maker-uti_cns_0006502-snap-gene-0.3-mRNA-1"/>
    </source>
</evidence>
<dbReference type="Proteomes" id="UP000095280">
    <property type="component" value="Unplaced"/>
</dbReference>
<dbReference type="AlphaFoldDB" id="A0A1I8HIR5"/>
<dbReference type="WBParaSite" id="maker-uti_cns_0006502-snap-gene-0.3-mRNA-1">
    <property type="protein sequence ID" value="maker-uti_cns_0006502-snap-gene-0.3-mRNA-1"/>
    <property type="gene ID" value="maker-uti_cns_0006502-snap-gene-0.3"/>
</dbReference>
<dbReference type="PROSITE" id="PS50283">
    <property type="entry name" value="NA_SOLUT_SYMP_3"/>
    <property type="match status" value="1"/>
</dbReference>
<organism evidence="8 9">
    <name type="scientific">Macrostomum lignano</name>
    <dbReference type="NCBI Taxonomy" id="282301"/>
    <lineage>
        <taxon>Eukaryota</taxon>
        <taxon>Metazoa</taxon>
        <taxon>Spiralia</taxon>
        <taxon>Lophotrochozoa</taxon>
        <taxon>Platyhelminthes</taxon>
        <taxon>Rhabditophora</taxon>
        <taxon>Macrostomorpha</taxon>
        <taxon>Macrostomida</taxon>
        <taxon>Macrostomidae</taxon>
        <taxon>Macrostomum</taxon>
    </lineage>
</organism>
<feature type="transmembrane region" description="Helical" evidence="7">
    <location>
        <begin position="77"/>
        <end position="103"/>
    </location>
</feature>
<evidence type="ECO:0000256" key="3">
    <source>
        <dbReference type="ARBA" id="ARBA00022692"/>
    </source>
</evidence>
<dbReference type="Pfam" id="PF00474">
    <property type="entry name" value="SSF"/>
    <property type="match status" value="1"/>
</dbReference>
<dbReference type="Gene3D" id="1.20.1730.10">
    <property type="entry name" value="Sodium/glucose cotransporter"/>
    <property type="match status" value="1"/>
</dbReference>
<proteinExistence type="inferred from homology"/>
<feature type="transmembrane region" description="Helical" evidence="7">
    <location>
        <begin position="123"/>
        <end position="140"/>
    </location>
</feature>
<feature type="transmembrane region" description="Helical" evidence="7">
    <location>
        <begin position="291"/>
        <end position="313"/>
    </location>
</feature>